<comment type="caution">
    <text evidence="9">The sequence shown here is derived from an EMBL/GenBank/DDBJ whole genome shotgun (WGS) entry which is preliminary data.</text>
</comment>
<dbReference type="OrthoDB" id="58557at2759"/>
<dbReference type="GO" id="GO:0000247">
    <property type="term" value="F:C-8 sterol isomerase activity"/>
    <property type="evidence" value="ECO:0007669"/>
    <property type="project" value="TreeGrafter"/>
</dbReference>
<dbReference type="InterPro" id="IPR007905">
    <property type="entry name" value="EBP"/>
</dbReference>
<dbReference type="Proteomes" id="UP000604825">
    <property type="component" value="Unassembled WGS sequence"/>
</dbReference>
<feature type="transmembrane region" description="Helical" evidence="7">
    <location>
        <begin position="123"/>
        <end position="146"/>
    </location>
</feature>
<evidence type="ECO:0000313" key="9">
    <source>
        <dbReference type="EMBL" id="CAD6232335.1"/>
    </source>
</evidence>
<evidence type="ECO:0000256" key="3">
    <source>
        <dbReference type="ARBA" id="ARBA00022692"/>
    </source>
</evidence>
<dbReference type="Pfam" id="PF05241">
    <property type="entry name" value="EBP"/>
    <property type="match status" value="1"/>
</dbReference>
<sequence length="226" mass="25119">MAGHGHPYSPAELVLPGFVPQRLSQGQILTPAMPSSPSSAPGSSPIPIDDCMRFAGRCGGGRLSRSDRLLMGWWVFIALTYIVFESPFLFTPDFLSKENPNYFDDFFKEYSKGDSRFAARNTAVLALEVVTIGLEGPASLLAAYAIASRKSYSHTLQFAVSLGQLYGRLLYFITAYLDGFFWVSPFYFWAYFIGSNSSWVIIATLIATRSWKKISAAFQAEKVKTR</sequence>
<dbReference type="PROSITE" id="PS51751">
    <property type="entry name" value="EXPERA"/>
    <property type="match status" value="1"/>
</dbReference>
<feature type="transmembrane region" description="Helical" evidence="7">
    <location>
        <begin position="158"/>
        <end position="177"/>
    </location>
</feature>
<protein>
    <recommendedName>
        <fullName evidence="8">EXPERA domain-containing protein</fullName>
    </recommendedName>
</protein>
<comment type="subcellular location">
    <subcellularLocation>
        <location evidence="1">Membrane</location>
        <topology evidence="1">Multi-pass membrane protein</topology>
    </subcellularLocation>
</comment>
<dbReference type="GO" id="GO:0016126">
    <property type="term" value="P:sterol biosynthetic process"/>
    <property type="evidence" value="ECO:0007669"/>
    <property type="project" value="TreeGrafter"/>
</dbReference>
<evidence type="ECO:0000256" key="6">
    <source>
        <dbReference type="PROSITE-ProRule" id="PRU01087"/>
    </source>
</evidence>
<dbReference type="GO" id="GO:0016020">
    <property type="term" value="C:membrane"/>
    <property type="evidence" value="ECO:0007669"/>
    <property type="project" value="UniProtKB-SubCell"/>
</dbReference>
<evidence type="ECO:0000259" key="8">
    <source>
        <dbReference type="PROSITE" id="PS51751"/>
    </source>
</evidence>
<evidence type="ECO:0000313" key="10">
    <source>
        <dbReference type="Proteomes" id="UP000604825"/>
    </source>
</evidence>
<dbReference type="InterPro" id="IPR033118">
    <property type="entry name" value="EXPERA"/>
</dbReference>
<gene>
    <name evidence="9" type="ORF">NCGR_LOCUS22020</name>
</gene>
<evidence type="ECO:0000256" key="1">
    <source>
        <dbReference type="ARBA" id="ARBA00004141"/>
    </source>
</evidence>
<keyword evidence="5 6" id="KW-0472">Membrane</keyword>
<evidence type="ECO:0000256" key="4">
    <source>
        <dbReference type="ARBA" id="ARBA00022989"/>
    </source>
</evidence>
<organism evidence="9 10">
    <name type="scientific">Miscanthus lutarioriparius</name>
    <dbReference type="NCBI Taxonomy" id="422564"/>
    <lineage>
        <taxon>Eukaryota</taxon>
        <taxon>Viridiplantae</taxon>
        <taxon>Streptophyta</taxon>
        <taxon>Embryophyta</taxon>
        <taxon>Tracheophyta</taxon>
        <taxon>Spermatophyta</taxon>
        <taxon>Magnoliopsida</taxon>
        <taxon>Liliopsida</taxon>
        <taxon>Poales</taxon>
        <taxon>Poaceae</taxon>
        <taxon>PACMAD clade</taxon>
        <taxon>Panicoideae</taxon>
        <taxon>Andropogonodae</taxon>
        <taxon>Andropogoneae</taxon>
        <taxon>Saccharinae</taxon>
        <taxon>Miscanthus</taxon>
    </lineage>
</organism>
<accession>A0A811P515</accession>
<reference evidence="9" key="1">
    <citation type="submission" date="2020-10" db="EMBL/GenBank/DDBJ databases">
        <authorList>
            <person name="Han B."/>
            <person name="Lu T."/>
            <person name="Zhao Q."/>
            <person name="Huang X."/>
            <person name="Zhao Y."/>
        </authorList>
    </citation>
    <scope>NUCLEOTIDE SEQUENCE</scope>
</reference>
<dbReference type="GO" id="GO:0004769">
    <property type="term" value="F:steroid Delta-isomerase activity"/>
    <property type="evidence" value="ECO:0007669"/>
    <property type="project" value="TreeGrafter"/>
</dbReference>
<evidence type="ECO:0000256" key="5">
    <source>
        <dbReference type="ARBA" id="ARBA00023136"/>
    </source>
</evidence>
<evidence type="ECO:0000256" key="7">
    <source>
        <dbReference type="SAM" id="Phobius"/>
    </source>
</evidence>
<dbReference type="EMBL" id="CAJGYO010000005">
    <property type="protein sequence ID" value="CAD6232335.1"/>
    <property type="molecule type" value="Genomic_DNA"/>
</dbReference>
<comment type="similarity">
    <text evidence="2">Belongs to the EBP family.</text>
</comment>
<name>A0A811P515_9POAL</name>
<dbReference type="PANTHER" id="PTHR14207">
    <property type="entry name" value="STEROL ISOMERASE"/>
    <property type="match status" value="1"/>
</dbReference>
<dbReference type="PANTHER" id="PTHR14207:SF6">
    <property type="entry name" value="3-BETA-HYDROXYSTEROID-DELTA(8)DELTA(7)-ISOMERASE-RELATED"/>
    <property type="match status" value="1"/>
</dbReference>
<dbReference type="GO" id="GO:0005783">
    <property type="term" value="C:endoplasmic reticulum"/>
    <property type="evidence" value="ECO:0007669"/>
    <property type="project" value="TreeGrafter"/>
</dbReference>
<keyword evidence="4 6" id="KW-1133">Transmembrane helix</keyword>
<keyword evidence="10" id="KW-1185">Reference proteome</keyword>
<dbReference type="AlphaFoldDB" id="A0A811P515"/>
<evidence type="ECO:0000256" key="2">
    <source>
        <dbReference type="ARBA" id="ARBA00008337"/>
    </source>
</evidence>
<keyword evidence="3 6" id="KW-0812">Transmembrane</keyword>
<dbReference type="GO" id="GO:0047750">
    <property type="term" value="F:cholestenol delta-isomerase activity"/>
    <property type="evidence" value="ECO:0007669"/>
    <property type="project" value="InterPro"/>
</dbReference>
<feature type="transmembrane region" description="Helical" evidence="7">
    <location>
        <begin position="189"/>
        <end position="208"/>
    </location>
</feature>
<proteinExistence type="inferred from homology"/>
<feature type="transmembrane region" description="Helical" evidence="7">
    <location>
        <begin position="70"/>
        <end position="90"/>
    </location>
</feature>
<feature type="domain" description="EXPERA" evidence="8">
    <location>
        <begin position="66"/>
        <end position="207"/>
    </location>
</feature>